<gene>
    <name evidence="1" type="ORF">ACH5RR_029937</name>
</gene>
<keyword evidence="2" id="KW-1185">Reference proteome</keyword>
<reference evidence="1 2" key="1">
    <citation type="submission" date="2024-11" db="EMBL/GenBank/DDBJ databases">
        <title>A near-complete genome assembly of Cinchona calisaya.</title>
        <authorList>
            <person name="Lian D.C."/>
            <person name="Zhao X.W."/>
            <person name="Wei L."/>
        </authorList>
    </citation>
    <scope>NUCLEOTIDE SEQUENCE [LARGE SCALE GENOMIC DNA]</scope>
    <source>
        <tissue evidence="1">Nenye</tissue>
    </source>
</reference>
<accession>A0ABD2YVE7</accession>
<sequence length="118" mass="13282">MVEKTIILDFEEEVGQDVDSLINFSQWILDLRDGKQPTYSFEDDDEPSWIKIPDDLLIPKADDPIKNTSSNPVYLRDRAILSPTNDVAHELNTSILPSFEVKVNSALALTTSVPVQTH</sequence>
<evidence type="ECO:0000313" key="1">
    <source>
        <dbReference type="EMBL" id="KAL3510536.1"/>
    </source>
</evidence>
<proteinExistence type="predicted"/>
<dbReference type="Proteomes" id="UP001630127">
    <property type="component" value="Unassembled WGS sequence"/>
</dbReference>
<comment type="caution">
    <text evidence="1">The sequence shown here is derived from an EMBL/GenBank/DDBJ whole genome shotgun (WGS) entry which is preliminary data.</text>
</comment>
<dbReference type="EMBL" id="JBJUIK010000012">
    <property type="protein sequence ID" value="KAL3510536.1"/>
    <property type="molecule type" value="Genomic_DNA"/>
</dbReference>
<organism evidence="1 2">
    <name type="scientific">Cinchona calisaya</name>
    <dbReference type="NCBI Taxonomy" id="153742"/>
    <lineage>
        <taxon>Eukaryota</taxon>
        <taxon>Viridiplantae</taxon>
        <taxon>Streptophyta</taxon>
        <taxon>Embryophyta</taxon>
        <taxon>Tracheophyta</taxon>
        <taxon>Spermatophyta</taxon>
        <taxon>Magnoliopsida</taxon>
        <taxon>eudicotyledons</taxon>
        <taxon>Gunneridae</taxon>
        <taxon>Pentapetalae</taxon>
        <taxon>asterids</taxon>
        <taxon>lamiids</taxon>
        <taxon>Gentianales</taxon>
        <taxon>Rubiaceae</taxon>
        <taxon>Cinchonoideae</taxon>
        <taxon>Cinchoneae</taxon>
        <taxon>Cinchona</taxon>
    </lineage>
</organism>
<name>A0ABD2YVE7_9GENT</name>
<protein>
    <recommendedName>
        <fullName evidence="3">ATP-dependent DNA helicase</fullName>
    </recommendedName>
</protein>
<evidence type="ECO:0000313" key="2">
    <source>
        <dbReference type="Proteomes" id="UP001630127"/>
    </source>
</evidence>
<evidence type="ECO:0008006" key="3">
    <source>
        <dbReference type="Google" id="ProtNLM"/>
    </source>
</evidence>
<dbReference type="AlphaFoldDB" id="A0ABD2YVE7"/>